<keyword evidence="4" id="KW-1185">Reference proteome</keyword>
<dbReference type="PANTHER" id="PTHR34985">
    <property type="entry name" value="SLR0554 PROTEIN"/>
    <property type="match status" value="1"/>
</dbReference>
<evidence type="ECO:0000259" key="2">
    <source>
        <dbReference type="Pfam" id="PF05272"/>
    </source>
</evidence>
<feature type="region of interest" description="Disordered" evidence="1">
    <location>
        <begin position="1"/>
        <end position="62"/>
    </location>
</feature>
<dbReference type="InterPro" id="IPR007936">
    <property type="entry name" value="VapE-like_dom"/>
</dbReference>
<evidence type="ECO:0000256" key="1">
    <source>
        <dbReference type="SAM" id="MobiDB-lite"/>
    </source>
</evidence>
<dbReference type="AlphaFoldDB" id="A0A1X6Y4N3"/>
<dbReference type="EMBL" id="FWFK01000001">
    <property type="protein sequence ID" value="SLN09973.1"/>
    <property type="molecule type" value="Genomic_DNA"/>
</dbReference>
<reference evidence="3 4" key="1">
    <citation type="submission" date="2017-03" db="EMBL/GenBank/DDBJ databases">
        <authorList>
            <person name="Afonso C.L."/>
            <person name="Miller P.J."/>
            <person name="Scott M.A."/>
            <person name="Spackman E."/>
            <person name="Goraichik I."/>
            <person name="Dimitrov K.M."/>
            <person name="Suarez D.L."/>
            <person name="Swayne D.E."/>
        </authorList>
    </citation>
    <scope>NUCLEOTIDE SEQUENCE [LARGE SCALE GENOMIC DNA]</scope>
    <source>
        <strain evidence="3 4">CECT 8625</strain>
    </source>
</reference>
<feature type="domain" description="Virulence-associated protein E-like" evidence="2">
    <location>
        <begin position="373"/>
        <end position="605"/>
    </location>
</feature>
<organism evidence="3 4">
    <name type="scientific">Roseivivax jejudonensis</name>
    <dbReference type="NCBI Taxonomy" id="1529041"/>
    <lineage>
        <taxon>Bacteria</taxon>
        <taxon>Pseudomonadati</taxon>
        <taxon>Pseudomonadota</taxon>
        <taxon>Alphaproteobacteria</taxon>
        <taxon>Rhodobacterales</taxon>
        <taxon>Roseobacteraceae</taxon>
        <taxon>Roseivivax</taxon>
    </lineage>
</organism>
<dbReference type="Pfam" id="PF05272">
    <property type="entry name" value="VapE-like_dom"/>
    <property type="match status" value="1"/>
</dbReference>
<name>A0A1X6Y4N3_9RHOB</name>
<feature type="region of interest" description="Disordered" evidence="1">
    <location>
        <begin position="656"/>
        <end position="701"/>
    </location>
</feature>
<feature type="compositionally biased region" description="Basic and acidic residues" evidence="1">
    <location>
        <begin position="678"/>
        <end position="694"/>
    </location>
</feature>
<proteinExistence type="predicted"/>
<accession>A0A1X6Y4N3</accession>
<dbReference type="CDD" id="cd01029">
    <property type="entry name" value="TOPRIM_primases"/>
    <property type="match status" value="1"/>
</dbReference>
<sequence length="701" mass="78904">MTDRSDHRNKTAPSEGPGAGEFHNSKEGAMPLDSIAENADGGKVYQPSANRGSGNSGDVDRPRWNFQTELIRQHDYHHADGTYAFTTQKGRNGSGEQVWRTIRKNMLHPKERFELEEKREEFPGIGDEDWLLYRLPELVEARQQPDPLALVVEGEKDVETARDLGFPATCNPCGALKWRHEFSEHLRGFRVAVIPDNDERGRQHADMVARSIEDAAHLVKVVELPGAQSKGDLSDWVAKRRENGESDESIKAALNELIEHAPEADPPKRKKALAPNVDNVARVMEDSPDWNPDGEALIAYDEFRDEMMLLHPVPGSRTPRSTFRHRQWSDGDDVAAQRWFNRNGFPRVAKLTVHDAAVNVAQQNIISPVKHYLEALTWDGQKRLDRWLIDHCGADVDDEEGDAPGAKAKFVSEVGRRFLISAVARAMEPGCKADACLVLEGAQGIGKSTALRILADGREQPSGHRSWFNDSLQQFVGKDAQSALRGSWIVELGELSAMKRAEVEHIKGYLSRQVDRYRPAYGRSEVEMPRRCVFAGSTNKSDYLKDETGNRRFWPVRVTTIDLKRLLEDRNQLWAEAMHAFKKGEPWHLRGDAAAYQVRAAEQRSEEDPWSTVLDCLSDVKEVATSDVLELLGKPTGDQSKQDQMRVGAMLQRAGWTTRGKFSSGPRRHSRRYVNPDPEAKKEMDREVVEEANRRGGNGPL</sequence>
<dbReference type="Proteomes" id="UP000193570">
    <property type="component" value="Unassembled WGS sequence"/>
</dbReference>
<dbReference type="SUPFAM" id="SSF52540">
    <property type="entry name" value="P-loop containing nucleoside triphosphate hydrolases"/>
    <property type="match status" value="1"/>
</dbReference>
<dbReference type="Gene3D" id="3.40.1360.10">
    <property type="match status" value="1"/>
</dbReference>
<dbReference type="InterPro" id="IPR034154">
    <property type="entry name" value="TOPRIM_DnaG/twinkle"/>
</dbReference>
<dbReference type="InterPro" id="IPR027417">
    <property type="entry name" value="P-loop_NTPase"/>
</dbReference>
<gene>
    <name evidence="3" type="ORF">ROJ8625_00133</name>
</gene>
<dbReference type="PANTHER" id="PTHR34985:SF1">
    <property type="entry name" value="SLR0554 PROTEIN"/>
    <property type="match status" value="1"/>
</dbReference>
<evidence type="ECO:0000313" key="4">
    <source>
        <dbReference type="Proteomes" id="UP000193570"/>
    </source>
</evidence>
<evidence type="ECO:0000313" key="3">
    <source>
        <dbReference type="EMBL" id="SLN09973.1"/>
    </source>
</evidence>
<protein>
    <recommendedName>
        <fullName evidence="2">Virulence-associated protein E-like domain-containing protein</fullName>
    </recommendedName>
</protein>